<keyword evidence="10" id="KW-1185">Reference proteome</keyword>
<evidence type="ECO:0000313" key="10">
    <source>
        <dbReference type="Proteomes" id="UP000192731"/>
    </source>
</evidence>
<keyword evidence="4 8" id="KW-1278">Translocase</keyword>
<reference evidence="9 10" key="1">
    <citation type="submission" date="2017-04" db="EMBL/GenBank/DDBJ databases">
        <authorList>
            <person name="Afonso C.L."/>
            <person name="Miller P.J."/>
            <person name="Scott M.A."/>
            <person name="Spackman E."/>
            <person name="Goraichik I."/>
            <person name="Dimitrov K.M."/>
            <person name="Suarez D.L."/>
            <person name="Swayne D.E."/>
        </authorList>
    </citation>
    <scope>NUCLEOTIDE SEQUENCE [LARGE SCALE GENOMIC DNA]</scope>
    <source>
        <strain evidence="9 10">DSM 11270</strain>
    </source>
</reference>
<gene>
    <name evidence="8" type="primary">rnfA</name>
    <name evidence="9" type="ORF">SAMN00017405_2022</name>
</gene>
<keyword evidence="2 8" id="KW-0813">Transport</keyword>
<evidence type="ECO:0000256" key="3">
    <source>
        <dbReference type="ARBA" id="ARBA00022692"/>
    </source>
</evidence>
<dbReference type="NCBIfam" id="NF003481">
    <property type="entry name" value="PRK05151.1"/>
    <property type="match status" value="1"/>
</dbReference>
<dbReference type="Proteomes" id="UP000192731">
    <property type="component" value="Unassembled WGS sequence"/>
</dbReference>
<evidence type="ECO:0000256" key="4">
    <source>
        <dbReference type="ARBA" id="ARBA00022967"/>
    </source>
</evidence>
<evidence type="ECO:0000313" key="9">
    <source>
        <dbReference type="EMBL" id="SMB81000.1"/>
    </source>
</evidence>
<feature type="transmembrane region" description="Helical" evidence="8">
    <location>
        <begin position="70"/>
        <end position="90"/>
    </location>
</feature>
<dbReference type="InterPro" id="IPR011293">
    <property type="entry name" value="Ion_transpt_RnfA/RsxA"/>
</dbReference>
<organism evidence="9 10">
    <name type="scientific">Desulfonispora thiosulfatigenes DSM 11270</name>
    <dbReference type="NCBI Taxonomy" id="656914"/>
    <lineage>
        <taxon>Bacteria</taxon>
        <taxon>Bacillati</taxon>
        <taxon>Bacillota</taxon>
        <taxon>Clostridia</taxon>
        <taxon>Eubacteriales</taxon>
        <taxon>Peptococcaceae</taxon>
        <taxon>Desulfonispora</taxon>
    </lineage>
</organism>
<comment type="subcellular location">
    <subcellularLocation>
        <location evidence="8">Cell membrane</location>
        <topology evidence="8">Multi-pass membrane protein</topology>
    </subcellularLocation>
    <subcellularLocation>
        <location evidence="1">Endomembrane system</location>
        <topology evidence="1">Multi-pass membrane protein</topology>
    </subcellularLocation>
</comment>
<dbReference type="STRING" id="656914.SAMN00017405_2022"/>
<dbReference type="NCBIfam" id="TIGR01943">
    <property type="entry name" value="rnfA"/>
    <property type="match status" value="1"/>
</dbReference>
<accession>A0A1W1UIU9</accession>
<dbReference type="RefSeq" id="WP_084052056.1">
    <property type="nucleotide sequence ID" value="NZ_FWWT01000006.1"/>
</dbReference>
<dbReference type="InterPro" id="IPR050133">
    <property type="entry name" value="NqrDE/RnfAE_oxidrdctase"/>
</dbReference>
<comment type="similarity">
    <text evidence="8">Belongs to the NqrDE/RnfAE family.</text>
</comment>
<dbReference type="Pfam" id="PF02508">
    <property type="entry name" value="Rnf-Nqr"/>
    <property type="match status" value="1"/>
</dbReference>
<name>A0A1W1UIU9_DESTI</name>
<evidence type="ECO:0000256" key="2">
    <source>
        <dbReference type="ARBA" id="ARBA00022448"/>
    </source>
</evidence>
<evidence type="ECO:0000256" key="8">
    <source>
        <dbReference type="HAMAP-Rule" id="MF_00459"/>
    </source>
</evidence>
<dbReference type="EMBL" id="FWWT01000006">
    <property type="protein sequence ID" value="SMB81000.1"/>
    <property type="molecule type" value="Genomic_DNA"/>
</dbReference>
<feature type="transmembrane region" description="Helical" evidence="8">
    <location>
        <begin position="102"/>
        <end position="121"/>
    </location>
</feature>
<evidence type="ECO:0000256" key="6">
    <source>
        <dbReference type="ARBA" id="ARBA00022989"/>
    </source>
</evidence>
<evidence type="ECO:0000256" key="5">
    <source>
        <dbReference type="ARBA" id="ARBA00022982"/>
    </source>
</evidence>
<feature type="transmembrane region" description="Helical" evidence="8">
    <location>
        <begin position="6"/>
        <end position="30"/>
    </location>
</feature>
<keyword evidence="8" id="KW-1003">Cell membrane</keyword>
<keyword evidence="6 8" id="KW-1133">Transmembrane helix</keyword>
<sequence>MEYFIIIVNAILVKNIVFAQFLGVCPFLGVSRKIESAIGMSMAVLFVLGLASVMSWLAQVFILEALHIEYLQTITFILIIATLVQFVEMVVRKFSPSLYKSLGVYLPLITTNCAVLGVAILNINHDFNLPQSITNGVANALGFTLALVLFAGIRERLDYANVPKAFKGVPISLVVAGILSISFLGFSGLL</sequence>
<dbReference type="GO" id="GO:0022900">
    <property type="term" value="P:electron transport chain"/>
    <property type="evidence" value="ECO:0007669"/>
    <property type="project" value="UniProtKB-UniRule"/>
</dbReference>
<dbReference type="PANTHER" id="PTHR30335:SF0">
    <property type="entry name" value="ION-TRANSLOCATING OXIDOREDUCTASE COMPLEX SUBUNIT A"/>
    <property type="match status" value="1"/>
</dbReference>
<feature type="transmembrane region" description="Helical" evidence="8">
    <location>
        <begin position="133"/>
        <end position="153"/>
    </location>
</feature>
<keyword evidence="5 8" id="KW-0249">Electron transport</keyword>
<feature type="transmembrane region" description="Helical" evidence="8">
    <location>
        <begin position="165"/>
        <end position="186"/>
    </location>
</feature>
<comment type="subunit">
    <text evidence="8">The complex is composed of six subunits: RnfA, RnfB, RnfC, RnfD, RnfE and RnfG.</text>
</comment>
<dbReference type="AlphaFoldDB" id="A0A1W1UIU9"/>
<proteinExistence type="inferred from homology"/>
<evidence type="ECO:0000256" key="7">
    <source>
        <dbReference type="ARBA" id="ARBA00023136"/>
    </source>
</evidence>
<keyword evidence="3 8" id="KW-0812">Transmembrane</keyword>
<comment type="function">
    <text evidence="8">Part of a membrane-bound complex that couples electron transfer with translocation of ions across the membrane.</text>
</comment>
<dbReference type="PIRSF" id="PIRSF006102">
    <property type="entry name" value="NQR_DE"/>
    <property type="match status" value="1"/>
</dbReference>
<keyword evidence="7 8" id="KW-0472">Membrane</keyword>
<dbReference type="GO" id="GO:0012505">
    <property type="term" value="C:endomembrane system"/>
    <property type="evidence" value="ECO:0007669"/>
    <property type="project" value="UniProtKB-SubCell"/>
</dbReference>
<dbReference type="OrthoDB" id="9803631at2"/>
<dbReference type="HAMAP" id="MF_00459">
    <property type="entry name" value="RsxA_RnfA"/>
    <property type="match status" value="1"/>
</dbReference>
<dbReference type="EC" id="7.-.-.-" evidence="8"/>
<evidence type="ECO:0000256" key="1">
    <source>
        <dbReference type="ARBA" id="ARBA00004127"/>
    </source>
</evidence>
<dbReference type="GO" id="GO:0005886">
    <property type="term" value="C:plasma membrane"/>
    <property type="evidence" value="ECO:0007669"/>
    <property type="project" value="UniProtKB-SubCell"/>
</dbReference>
<dbReference type="InterPro" id="IPR003667">
    <property type="entry name" value="NqrDE/RnfAE"/>
</dbReference>
<protein>
    <recommendedName>
        <fullName evidence="8">Ion-translocating oxidoreductase complex subunit A</fullName>
        <ecNumber evidence="8">7.-.-.-</ecNumber>
    </recommendedName>
    <alternativeName>
        <fullName evidence="8">Rnf electron transport complex subunit A</fullName>
    </alternativeName>
</protein>
<feature type="transmembrane region" description="Helical" evidence="8">
    <location>
        <begin position="37"/>
        <end position="58"/>
    </location>
</feature>
<dbReference type="PANTHER" id="PTHR30335">
    <property type="entry name" value="INTEGRAL MEMBRANE PROTEIN OF SOXR-REDUCING COMPLEX"/>
    <property type="match status" value="1"/>
</dbReference>